<accession>A0A5P8E6U2</accession>
<dbReference type="OrthoDB" id="9786141at2"/>
<dbReference type="GO" id="GO:0016787">
    <property type="term" value="F:hydrolase activity"/>
    <property type="evidence" value="ECO:0007669"/>
    <property type="project" value="UniProtKB-KW"/>
</dbReference>
<evidence type="ECO:0000313" key="3">
    <source>
        <dbReference type="EMBL" id="QFQ12597.1"/>
    </source>
</evidence>
<organism evidence="3 4">
    <name type="scientific">Pseudoprevotella muciniphila</name>
    <dbReference type="NCBI Taxonomy" id="2133944"/>
    <lineage>
        <taxon>Bacteria</taxon>
        <taxon>Pseudomonadati</taxon>
        <taxon>Bacteroidota</taxon>
        <taxon>Bacteroidia</taxon>
        <taxon>Bacteroidales</taxon>
        <taxon>Prevotellaceae</taxon>
        <taxon>Pseudoprevotella</taxon>
    </lineage>
</organism>
<evidence type="ECO:0000259" key="2">
    <source>
        <dbReference type="PROSITE" id="PS51462"/>
    </source>
</evidence>
<protein>
    <submittedName>
        <fullName evidence="3">NUDIX domain-containing protein</fullName>
    </submittedName>
</protein>
<dbReference type="PRINTS" id="PR00502">
    <property type="entry name" value="NUDIXFAMILY"/>
</dbReference>
<dbReference type="PROSITE" id="PS51462">
    <property type="entry name" value="NUDIX"/>
    <property type="match status" value="1"/>
</dbReference>
<sequence length="173" mass="19647">MHFLDHFNYCPHCGSQHFAVNDFRSKRCADCGFTLYHNASASTAAFILNDKEELLVCRRALEPAKGTLDLPGGFVDPNETLEESCLREIKEETGCQAKILRYLFSSHNVYPFSGFNVHTVDAMFLCRIEGDTPEAHDDVAELRWVPIGDIRPEQFGLPSISRSVERFLREFVS</sequence>
<evidence type="ECO:0000313" key="4">
    <source>
        <dbReference type="Proteomes" id="UP000249375"/>
    </source>
</evidence>
<dbReference type="PANTHER" id="PTHR43736:SF1">
    <property type="entry name" value="DIHYDRONEOPTERIN TRIPHOSPHATE DIPHOSPHATASE"/>
    <property type="match status" value="1"/>
</dbReference>
<dbReference type="PANTHER" id="PTHR43736">
    <property type="entry name" value="ADP-RIBOSE PYROPHOSPHATASE"/>
    <property type="match status" value="1"/>
</dbReference>
<dbReference type="Pfam" id="PF00293">
    <property type="entry name" value="NUDIX"/>
    <property type="match status" value="1"/>
</dbReference>
<feature type="domain" description="Nudix hydrolase" evidence="2">
    <location>
        <begin position="38"/>
        <end position="170"/>
    </location>
</feature>
<keyword evidence="1" id="KW-0378">Hydrolase</keyword>
<dbReference type="AlphaFoldDB" id="A0A5P8E6U2"/>
<dbReference type="Gene3D" id="3.90.79.10">
    <property type="entry name" value="Nucleoside Triphosphate Pyrophosphohydrolase"/>
    <property type="match status" value="1"/>
</dbReference>
<keyword evidence="4" id="KW-1185">Reference proteome</keyword>
<dbReference type="RefSeq" id="WP_111899189.1">
    <property type="nucleotide sequence ID" value="NZ_CP033459.1"/>
</dbReference>
<dbReference type="Proteomes" id="UP000249375">
    <property type="component" value="Chromosome"/>
</dbReference>
<dbReference type="EMBL" id="CP033459">
    <property type="protein sequence ID" value="QFQ12597.1"/>
    <property type="molecule type" value="Genomic_DNA"/>
</dbReference>
<reference evidence="3 4" key="1">
    <citation type="submission" date="2018-11" db="EMBL/GenBank/DDBJ databases">
        <authorList>
            <person name="Na S.W."/>
            <person name="Baik M."/>
        </authorList>
    </citation>
    <scope>NUCLEOTIDE SEQUENCE [LARGE SCALE GENOMIC DNA]</scope>
    <source>
        <strain evidence="3 4">E39</strain>
    </source>
</reference>
<dbReference type="InterPro" id="IPR000086">
    <property type="entry name" value="NUDIX_hydrolase_dom"/>
</dbReference>
<proteinExistence type="predicted"/>
<evidence type="ECO:0000256" key="1">
    <source>
        <dbReference type="ARBA" id="ARBA00022801"/>
    </source>
</evidence>
<dbReference type="InterPro" id="IPR020476">
    <property type="entry name" value="Nudix_hydrolase"/>
</dbReference>
<name>A0A5P8E6U2_9BACT</name>
<dbReference type="SUPFAM" id="SSF55811">
    <property type="entry name" value="Nudix"/>
    <property type="match status" value="1"/>
</dbReference>
<gene>
    <name evidence="3" type="ORF">C7Y71_005975</name>
</gene>
<dbReference type="KEGG" id="alq:C7Y71_005975"/>
<dbReference type="CDD" id="cd04681">
    <property type="entry name" value="NUDIX_Hydrolase"/>
    <property type="match status" value="1"/>
</dbReference>
<dbReference type="InterPro" id="IPR015797">
    <property type="entry name" value="NUDIX_hydrolase-like_dom_sf"/>
</dbReference>